<gene>
    <name evidence="4" type="ORF">NU887_04635</name>
</gene>
<keyword evidence="2" id="KW-0604">Photosystem II</keyword>
<keyword evidence="1" id="KW-0602">Photosynthesis</keyword>
<dbReference type="SUPFAM" id="SSF50939">
    <property type="entry name" value="Sialidases"/>
    <property type="match status" value="1"/>
</dbReference>
<dbReference type="Proteomes" id="UP001142175">
    <property type="component" value="Unassembled WGS sequence"/>
</dbReference>
<evidence type="ECO:0000256" key="2">
    <source>
        <dbReference type="ARBA" id="ARBA00023276"/>
    </source>
</evidence>
<dbReference type="PROSITE" id="PS51257">
    <property type="entry name" value="PROKAR_LIPOPROTEIN"/>
    <property type="match status" value="1"/>
</dbReference>
<organism evidence="4 5">
    <name type="scientific">Aquiflexum gelatinilyticum</name>
    <dbReference type="NCBI Taxonomy" id="2961943"/>
    <lineage>
        <taxon>Bacteria</taxon>
        <taxon>Pseudomonadati</taxon>
        <taxon>Bacteroidota</taxon>
        <taxon>Cytophagia</taxon>
        <taxon>Cytophagales</taxon>
        <taxon>Cyclobacteriaceae</taxon>
        <taxon>Aquiflexum</taxon>
    </lineage>
</organism>
<sequence length="344" mass="37695">MKIHISFFLLFLLLVSCGKAKRIVIPEKPLGWKIMETQSTASLRGLSPITEQIVWASGSGGTWLRTLDGGQTWESGIIDGLDSVDFRDIEGIDANTAVAMASGQPAVIYKTIDGGMTWVKKYQGPEEAFLDGMVFYKNTGYAIGDVVEEKWMVLETKDLGETWQWMELSPPGPVGGGSFAASGSGILADEDNIWFASAGKDSKIYHSADNGFHWDKYNTPILQEEDSQGIFSMVRIDPDGIVAVGGDYTQADSSYNNCMVSLDKGKTWNLISGKLPSGYRSGVEFYARFGWLITVGPNGSDFSTNRGDDWERFSEEGFHAVKIDHTTTSIWASGAKGKIARLVY</sequence>
<evidence type="ECO:0000259" key="3">
    <source>
        <dbReference type="Pfam" id="PF14870"/>
    </source>
</evidence>
<dbReference type="Gene3D" id="2.130.10.10">
    <property type="entry name" value="YVTN repeat-like/Quinoprotein amine dehydrogenase"/>
    <property type="match status" value="2"/>
</dbReference>
<evidence type="ECO:0000313" key="4">
    <source>
        <dbReference type="EMBL" id="MCR9014309.1"/>
    </source>
</evidence>
<name>A0A9X2P702_9BACT</name>
<accession>A0A9X2P702</accession>
<evidence type="ECO:0000313" key="5">
    <source>
        <dbReference type="Proteomes" id="UP001142175"/>
    </source>
</evidence>
<dbReference type="PANTHER" id="PTHR47199">
    <property type="entry name" value="PHOTOSYSTEM II STABILITY/ASSEMBLY FACTOR HCF136, CHLOROPLASTIC"/>
    <property type="match status" value="1"/>
</dbReference>
<dbReference type="PANTHER" id="PTHR47199:SF2">
    <property type="entry name" value="PHOTOSYSTEM II STABILITY_ASSEMBLY FACTOR HCF136, CHLOROPLASTIC"/>
    <property type="match status" value="1"/>
</dbReference>
<dbReference type="InterPro" id="IPR036278">
    <property type="entry name" value="Sialidase_sf"/>
</dbReference>
<dbReference type="InterPro" id="IPR015943">
    <property type="entry name" value="WD40/YVTN_repeat-like_dom_sf"/>
</dbReference>
<feature type="domain" description="Photosynthesis system II assembly factor Ycf48/Hcf136-like" evidence="3">
    <location>
        <begin position="32"/>
        <end position="119"/>
    </location>
</feature>
<dbReference type="RefSeq" id="WP_258422191.1">
    <property type="nucleotide sequence ID" value="NZ_JANSUY010000002.1"/>
</dbReference>
<dbReference type="GO" id="GO:0009523">
    <property type="term" value="C:photosystem II"/>
    <property type="evidence" value="ECO:0007669"/>
    <property type="project" value="UniProtKB-KW"/>
</dbReference>
<protein>
    <submittedName>
        <fullName evidence="4">YCF48-related protein</fullName>
    </submittedName>
</protein>
<dbReference type="CDD" id="cd15482">
    <property type="entry name" value="Sialidase_non-viral"/>
    <property type="match status" value="1"/>
</dbReference>
<comment type="caution">
    <text evidence="4">The sequence shown here is derived from an EMBL/GenBank/DDBJ whole genome shotgun (WGS) entry which is preliminary data.</text>
</comment>
<reference evidence="4" key="1">
    <citation type="submission" date="2022-08" db="EMBL/GenBank/DDBJ databases">
        <authorList>
            <person name="Zhang D."/>
        </authorList>
    </citation>
    <scope>NUCLEOTIDE SEQUENCE</scope>
    <source>
        <strain evidence="4">XJ19-11</strain>
    </source>
</reference>
<dbReference type="InterPro" id="IPR028203">
    <property type="entry name" value="PSII_CF48-like_dom"/>
</dbReference>
<proteinExistence type="predicted"/>
<dbReference type="AlphaFoldDB" id="A0A9X2P702"/>
<dbReference type="GO" id="GO:0015979">
    <property type="term" value="P:photosynthesis"/>
    <property type="evidence" value="ECO:0007669"/>
    <property type="project" value="UniProtKB-KW"/>
</dbReference>
<evidence type="ECO:0000256" key="1">
    <source>
        <dbReference type="ARBA" id="ARBA00022531"/>
    </source>
</evidence>
<keyword evidence="5" id="KW-1185">Reference proteome</keyword>
<dbReference type="EMBL" id="JANSUY010000002">
    <property type="protein sequence ID" value="MCR9014309.1"/>
    <property type="molecule type" value="Genomic_DNA"/>
</dbReference>
<dbReference type="Pfam" id="PF14870">
    <property type="entry name" value="PSII_BNR"/>
    <property type="match status" value="1"/>
</dbReference>